<feature type="transmembrane region" description="Helical" evidence="1">
    <location>
        <begin position="50"/>
        <end position="68"/>
    </location>
</feature>
<dbReference type="RefSeq" id="WP_154375480.1">
    <property type="nucleotide sequence ID" value="NZ_WKJJ01000009.1"/>
</dbReference>
<sequence length="258" mass="28857">MNKLPASTGWLWIKQGFALFMKQPAGLTMLVIAYSFLMQLLSIIPWVGPVAAMLLTPVFCIGFMRAYQGVERQQRVTLTVLFDGFRSPALPRLITLGALYLAAMAVMMGIFALNMGDVAVQVQKQQMTPEAALKQVNFGALLFWLLVIGVPAGMAYLLSPMLIYWQQMKVGKALFYSFFTIWRSLRAYLAFQLCWVMIFMLVVQILAMIFGPSTTQLLVRALLFPVALVLYQCASYACYKHFFGAPSDEPVASEKTAD</sequence>
<feature type="transmembrane region" description="Helical" evidence="1">
    <location>
        <begin position="217"/>
        <end position="239"/>
    </location>
</feature>
<keyword evidence="1" id="KW-0472">Membrane</keyword>
<evidence type="ECO:0008006" key="4">
    <source>
        <dbReference type="Google" id="ProtNLM"/>
    </source>
</evidence>
<dbReference type="InterPro" id="IPR047798">
    <property type="entry name" value="BPSS1780-like"/>
</dbReference>
<protein>
    <recommendedName>
        <fullName evidence="4">DUF2189 domain-containing protein</fullName>
    </recommendedName>
</protein>
<feature type="transmembrane region" description="Helical" evidence="1">
    <location>
        <begin position="24"/>
        <end position="44"/>
    </location>
</feature>
<keyword evidence="1" id="KW-1133">Transmembrane helix</keyword>
<dbReference type="EMBL" id="WKJJ01000009">
    <property type="protein sequence ID" value="MRV73175.1"/>
    <property type="molecule type" value="Genomic_DNA"/>
</dbReference>
<name>A0A7X2INM0_9BURK</name>
<evidence type="ECO:0000313" key="3">
    <source>
        <dbReference type="Proteomes" id="UP000446768"/>
    </source>
</evidence>
<feature type="transmembrane region" description="Helical" evidence="1">
    <location>
        <begin position="141"/>
        <end position="165"/>
    </location>
</feature>
<dbReference type="Proteomes" id="UP000446768">
    <property type="component" value="Unassembled WGS sequence"/>
</dbReference>
<evidence type="ECO:0000313" key="2">
    <source>
        <dbReference type="EMBL" id="MRV73175.1"/>
    </source>
</evidence>
<gene>
    <name evidence="2" type="ORF">GJ700_15805</name>
</gene>
<accession>A0A7X2INM0</accession>
<comment type="caution">
    <text evidence="2">The sequence shown here is derived from an EMBL/GenBank/DDBJ whole genome shotgun (WGS) entry which is preliminary data.</text>
</comment>
<evidence type="ECO:0000256" key="1">
    <source>
        <dbReference type="SAM" id="Phobius"/>
    </source>
</evidence>
<proteinExistence type="predicted"/>
<organism evidence="2 3">
    <name type="scientific">Pseudoduganella rivuli</name>
    <dbReference type="NCBI Taxonomy" id="2666085"/>
    <lineage>
        <taxon>Bacteria</taxon>
        <taxon>Pseudomonadati</taxon>
        <taxon>Pseudomonadota</taxon>
        <taxon>Betaproteobacteria</taxon>
        <taxon>Burkholderiales</taxon>
        <taxon>Oxalobacteraceae</taxon>
        <taxon>Telluria group</taxon>
        <taxon>Pseudoduganella</taxon>
    </lineage>
</organism>
<feature type="transmembrane region" description="Helical" evidence="1">
    <location>
        <begin position="185"/>
        <end position="211"/>
    </location>
</feature>
<reference evidence="2 3" key="1">
    <citation type="submission" date="2019-11" db="EMBL/GenBank/DDBJ databases">
        <title>Novel species isolated from a subtropical stream in China.</title>
        <authorList>
            <person name="Lu H."/>
        </authorList>
    </citation>
    <scope>NUCLEOTIDE SEQUENCE [LARGE SCALE GENOMIC DNA]</scope>
    <source>
        <strain evidence="2 3">FT92W</strain>
    </source>
</reference>
<dbReference type="AlphaFoldDB" id="A0A7X2INM0"/>
<keyword evidence="3" id="KW-1185">Reference proteome</keyword>
<feature type="transmembrane region" description="Helical" evidence="1">
    <location>
        <begin position="89"/>
        <end position="113"/>
    </location>
</feature>
<keyword evidence="1" id="KW-0812">Transmembrane</keyword>
<dbReference type="NCBIfam" id="NF041043">
    <property type="entry name" value="BPSS1780_fam"/>
    <property type="match status" value="1"/>
</dbReference>